<dbReference type="RefSeq" id="WP_182412225.1">
    <property type="nucleotide sequence ID" value="NZ_CP055153.1"/>
</dbReference>
<name>A0A7L7LB33_9BACT</name>
<gene>
    <name evidence="4" type="ORF">HUW48_17820</name>
</gene>
<dbReference type="GO" id="GO:0016787">
    <property type="term" value="F:hydrolase activity"/>
    <property type="evidence" value="ECO:0007669"/>
    <property type="project" value="UniProtKB-KW"/>
</dbReference>
<reference evidence="4 5" key="1">
    <citation type="submission" date="2020-08" db="EMBL/GenBank/DDBJ databases">
        <title>Adhaeribacter dokdonensis sp. nov., isolated from the rhizosphere of Elymus tsukushiensis, a plant native to the Dokdo Islands, Republic of Korea.</title>
        <authorList>
            <person name="Ghim S.Y."/>
        </authorList>
    </citation>
    <scope>NUCLEOTIDE SEQUENCE [LARGE SCALE GENOMIC DNA]</scope>
    <source>
        <strain evidence="4 5">KUDC8001</strain>
    </source>
</reference>
<evidence type="ECO:0000256" key="1">
    <source>
        <dbReference type="ARBA" id="ARBA00022801"/>
    </source>
</evidence>
<dbReference type="PANTHER" id="PTHR48081">
    <property type="entry name" value="AB HYDROLASE SUPERFAMILY PROTEIN C4A8.06C"/>
    <property type="match status" value="1"/>
</dbReference>
<dbReference type="SUPFAM" id="SSF53474">
    <property type="entry name" value="alpha/beta-Hydrolases"/>
    <property type="match status" value="1"/>
</dbReference>
<dbReference type="KEGG" id="add:HUW48_17820"/>
<keyword evidence="2" id="KW-0732">Signal</keyword>
<dbReference type="InterPro" id="IPR050300">
    <property type="entry name" value="GDXG_lipolytic_enzyme"/>
</dbReference>
<sequence length="305" mass="34742">MKPLIFMFLAIALWAQTFLAFGQKATKQENVVYGVISGMSLLMDVYQPGKSNHLGVVFIPGNGWGFFDQRIYNKGALKEAVQDTAYYGKWVKSLVQKGYTVFIINHRFAPQFHAPDILADCQRAVRYIRYNAKKFGIDAHHIGAMGHSSGANLSSMLGVTDVFIDKAENPIDSISSKVQAVVTMAAPFILSDINRKEDTMLTRNMALRMFLNYVGELPEESKNEFVSSGRYAQASPITYVTKEDAATLIYYSDDDFIIPRRQAPRMYQVLKEKGVPTKMVLTHKERHWPKPNMEEVDKWFKQYLR</sequence>
<keyword evidence="5" id="KW-1185">Reference proteome</keyword>
<evidence type="ECO:0000313" key="4">
    <source>
        <dbReference type="EMBL" id="QMU29765.1"/>
    </source>
</evidence>
<evidence type="ECO:0000259" key="3">
    <source>
        <dbReference type="Pfam" id="PF20434"/>
    </source>
</evidence>
<organism evidence="4 5">
    <name type="scientific">Adhaeribacter radiodurans</name>
    <dbReference type="NCBI Taxonomy" id="2745197"/>
    <lineage>
        <taxon>Bacteria</taxon>
        <taxon>Pseudomonadati</taxon>
        <taxon>Bacteroidota</taxon>
        <taxon>Cytophagia</taxon>
        <taxon>Cytophagales</taxon>
        <taxon>Hymenobacteraceae</taxon>
        <taxon>Adhaeribacter</taxon>
    </lineage>
</organism>
<evidence type="ECO:0000256" key="2">
    <source>
        <dbReference type="SAM" id="SignalP"/>
    </source>
</evidence>
<feature type="chain" id="PRO_5029913234" evidence="2">
    <location>
        <begin position="21"/>
        <end position="305"/>
    </location>
</feature>
<dbReference type="InterPro" id="IPR029058">
    <property type="entry name" value="AB_hydrolase_fold"/>
</dbReference>
<feature type="domain" description="BD-FAE-like" evidence="3">
    <location>
        <begin position="43"/>
        <end position="269"/>
    </location>
</feature>
<dbReference type="AlphaFoldDB" id="A0A7L7LB33"/>
<accession>A0A7L7LB33</accession>
<protein>
    <submittedName>
        <fullName evidence="4">Alpha/beta hydrolase</fullName>
    </submittedName>
</protein>
<dbReference type="Gene3D" id="3.40.50.1820">
    <property type="entry name" value="alpha/beta hydrolase"/>
    <property type="match status" value="1"/>
</dbReference>
<dbReference type="EMBL" id="CP055153">
    <property type="protein sequence ID" value="QMU29765.1"/>
    <property type="molecule type" value="Genomic_DNA"/>
</dbReference>
<dbReference type="Proteomes" id="UP000514509">
    <property type="component" value="Chromosome"/>
</dbReference>
<dbReference type="PANTHER" id="PTHR48081:SF6">
    <property type="entry name" value="PEPTIDASE S9 PROLYL OLIGOPEPTIDASE CATALYTIC DOMAIN-CONTAINING PROTEIN"/>
    <property type="match status" value="1"/>
</dbReference>
<evidence type="ECO:0000313" key="5">
    <source>
        <dbReference type="Proteomes" id="UP000514509"/>
    </source>
</evidence>
<dbReference type="Pfam" id="PF20434">
    <property type="entry name" value="BD-FAE"/>
    <property type="match status" value="1"/>
</dbReference>
<feature type="signal peptide" evidence="2">
    <location>
        <begin position="1"/>
        <end position="20"/>
    </location>
</feature>
<keyword evidence="1 4" id="KW-0378">Hydrolase</keyword>
<proteinExistence type="predicted"/>
<dbReference type="InterPro" id="IPR049492">
    <property type="entry name" value="BD-FAE-like_dom"/>
</dbReference>